<name>A0A7W0C723_9BACT</name>
<dbReference type="EMBL" id="JACDUS010000001">
    <property type="protein sequence ID" value="MBA2880240.1"/>
    <property type="molecule type" value="Genomic_DNA"/>
</dbReference>
<dbReference type="RefSeq" id="WP_181549892.1">
    <property type="nucleotide sequence ID" value="NZ_JACDUS010000001.1"/>
</dbReference>
<comment type="caution">
    <text evidence="1">The sequence shown here is derived from an EMBL/GenBank/DDBJ whole genome shotgun (WGS) entry which is preliminary data.</text>
</comment>
<accession>A0A7W0C723</accession>
<organism evidence="1 2">
    <name type="scientific">Desulfosalsimonas propionicica</name>
    <dbReference type="NCBI Taxonomy" id="332175"/>
    <lineage>
        <taxon>Bacteria</taxon>
        <taxon>Pseudomonadati</taxon>
        <taxon>Thermodesulfobacteriota</taxon>
        <taxon>Desulfobacteria</taxon>
        <taxon>Desulfobacterales</taxon>
        <taxon>Desulfosalsimonadaceae</taxon>
        <taxon>Desulfosalsimonas</taxon>
    </lineage>
</organism>
<evidence type="ECO:0000313" key="2">
    <source>
        <dbReference type="Proteomes" id="UP000525298"/>
    </source>
</evidence>
<keyword evidence="2" id="KW-1185">Reference proteome</keyword>
<gene>
    <name evidence="1" type="ORF">HNR65_000547</name>
</gene>
<reference evidence="1 2" key="1">
    <citation type="submission" date="2020-07" db="EMBL/GenBank/DDBJ databases">
        <title>Genomic Encyclopedia of Type Strains, Phase IV (KMG-IV): sequencing the most valuable type-strain genomes for metagenomic binning, comparative biology and taxonomic classification.</title>
        <authorList>
            <person name="Goeker M."/>
        </authorList>
    </citation>
    <scope>NUCLEOTIDE SEQUENCE [LARGE SCALE GENOMIC DNA]</scope>
    <source>
        <strain evidence="1 2">DSM 17721</strain>
    </source>
</reference>
<evidence type="ECO:0000313" key="1">
    <source>
        <dbReference type="EMBL" id="MBA2880240.1"/>
    </source>
</evidence>
<protein>
    <submittedName>
        <fullName evidence="1">Uncharacterized protein</fullName>
    </submittedName>
</protein>
<proteinExistence type="predicted"/>
<dbReference type="Proteomes" id="UP000525298">
    <property type="component" value="Unassembled WGS sequence"/>
</dbReference>
<sequence>MKDTGSFHKKMQEHIDCYAQTDYLTELGRIREESDIEQAALNWLALSVLHGLDRNVEKIKLTKSADGSVEMTAKYREAKLPAPPAQLADKIIEIMRNITHIETDKGELPLSLGVRDSNVDLKIKMKKKDDKEKITLKFPETR</sequence>
<dbReference type="AlphaFoldDB" id="A0A7W0C723"/>